<evidence type="ECO:0000313" key="2">
    <source>
        <dbReference type="Proteomes" id="UP000028134"/>
    </source>
</evidence>
<reference evidence="1 2" key="1">
    <citation type="submission" date="2014-04" db="EMBL/GenBank/DDBJ databases">
        <authorList>
            <person name="Sears C."/>
            <person name="Carroll K."/>
            <person name="Sack B.R."/>
            <person name="Qadri F."/>
            <person name="Myers L.L."/>
            <person name="Chung G.-T."/>
            <person name="Escheverria P."/>
            <person name="Fraser C.M."/>
            <person name="Sadzewicz L."/>
            <person name="Shefchek K.A."/>
            <person name="Tallon L."/>
            <person name="Das S.P."/>
            <person name="Daugherty S."/>
            <person name="Mongodin E.F."/>
        </authorList>
    </citation>
    <scope>NUCLEOTIDE SEQUENCE [LARGE SCALE GENOMIC DNA]</scope>
    <source>
        <strain evidence="2">3775 SL(B) 10 (iv)</strain>
    </source>
</reference>
<organism evidence="1 2">
    <name type="scientific">Phocaeicola vulgatus str. 3775 SL</name>
    <name type="common">B</name>
    <name type="synonym">iv</name>
    <dbReference type="NCBI Taxonomy" id="1339350"/>
    <lineage>
        <taxon>Bacteria</taxon>
        <taxon>Pseudomonadati</taxon>
        <taxon>Bacteroidota</taxon>
        <taxon>Bacteroidia</taxon>
        <taxon>Bacteroidales</taxon>
        <taxon>Bacteroidaceae</taxon>
        <taxon>Phocaeicola</taxon>
    </lineage>
</organism>
<dbReference type="EMBL" id="JNHI01000019">
    <property type="protein sequence ID" value="KDS29700.1"/>
    <property type="molecule type" value="Genomic_DNA"/>
</dbReference>
<gene>
    <name evidence="1" type="ORF">M097_2845</name>
</gene>
<sequence length="45" mass="4994">MPRNSRKAALPGWLSGKKSSSLRSGIFFRQALQGCGQTDNRDNKK</sequence>
<dbReference type="PATRIC" id="fig|1339350.3.peg.2725"/>
<name>A0A078R312_PHOVU</name>
<protein>
    <submittedName>
        <fullName evidence="1">Uncharacterized protein</fullName>
    </submittedName>
</protein>
<proteinExistence type="predicted"/>
<accession>A0A078R312</accession>
<dbReference type="AlphaFoldDB" id="A0A078R312"/>
<evidence type="ECO:0000313" key="1">
    <source>
        <dbReference type="EMBL" id="KDS29700.1"/>
    </source>
</evidence>
<comment type="caution">
    <text evidence="1">The sequence shown here is derived from an EMBL/GenBank/DDBJ whole genome shotgun (WGS) entry which is preliminary data.</text>
</comment>
<dbReference type="Proteomes" id="UP000028134">
    <property type="component" value="Unassembled WGS sequence"/>
</dbReference>